<protein>
    <submittedName>
        <fullName evidence="1">Uncharacterized protein</fullName>
    </submittedName>
</protein>
<reference evidence="1 2" key="1">
    <citation type="submission" date="2020-02" db="EMBL/GenBank/DDBJ databases">
        <authorList>
            <person name="Ma Q."/>
            <person name="Huang Y."/>
            <person name="Song X."/>
            <person name="Pei D."/>
        </authorList>
    </citation>
    <scope>NUCLEOTIDE SEQUENCE [LARGE SCALE GENOMIC DNA]</scope>
    <source>
        <strain evidence="1">Sxm20200214</strain>
        <tissue evidence="1">Leaf</tissue>
    </source>
</reference>
<evidence type="ECO:0000313" key="1">
    <source>
        <dbReference type="EMBL" id="KAG2269399.1"/>
    </source>
</evidence>
<dbReference type="AlphaFoldDB" id="A0A8X7U8N1"/>
<name>A0A8X7U8N1_BRACI</name>
<comment type="caution">
    <text evidence="1">The sequence shown here is derived from an EMBL/GenBank/DDBJ whole genome shotgun (WGS) entry which is preliminary data.</text>
</comment>
<evidence type="ECO:0000313" key="2">
    <source>
        <dbReference type="Proteomes" id="UP000886595"/>
    </source>
</evidence>
<dbReference type="Proteomes" id="UP000886595">
    <property type="component" value="Unassembled WGS sequence"/>
</dbReference>
<dbReference type="EMBL" id="JAAMPC010000013">
    <property type="protein sequence ID" value="KAG2269399.1"/>
    <property type="molecule type" value="Genomic_DNA"/>
</dbReference>
<proteinExistence type="predicted"/>
<accession>A0A8X7U8N1</accession>
<organism evidence="1 2">
    <name type="scientific">Brassica carinata</name>
    <name type="common">Ethiopian mustard</name>
    <name type="synonym">Abyssinian cabbage</name>
    <dbReference type="NCBI Taxonomy" id="52824"/>
    <lineage>
        <taxon>Eukaryota</taxon>
        <taxon>Viridiplantae</taxon>
        <taxon>Streptophyta</taxon>
        <taxon>Embryophyta</taxon>
        <taxon>Tracheophyta</taxon>
        <taxon>Spermatophyta</taxon>
        <taxon>Magnoliopsida</taxon>
        <taxon>eudicotyledons</taxon>
        <taxon>Gunneridae</taxon>
        <taxon>Pentapetalae</taxon>
        <taxon>rosids</taxon>
        <taxon>malvids</taxon>
        <taxon>Brassicales</taxon>
        <taxon>Brassicaceae</taxon>
        <taxon>Brassiceae</taxon>
        <taxon>Brassica</taxon>
    </lineage>
</organism>
<dbReference type="OrthoDB" id="10361579at2759"/>
<keyword evidence="2" id="KW-1185">Reference proteome</keyword>
<gene>
    <name evidence="1" type="ORF">Bca52824_063954</name>
</gene>
<sequence>MPKPQITNFPDEIMSKIIEHLGKESAWYLGPFMQTGKRGYGLVHQPSILKRCNVTPIVDETPFAIEYFGNFRTFFLKCVEVGNVEVIYYEGLHRSTSLGVEEGIKVLEANVPKHGLSTLAVGIFYVCLGKEWKPPMCLRSSQQIIILTLNRTPYLRWEMSYSRDCGRSIPHYRTHTRKPSNFEKMTFSPLLHVYIAMHTPWI</sequence>